<dbReference type="Gene3D" id="3.10.450.360">
    <property type="match status" value="1"/>
</dbReference>
<proteinExistence type="predicted"/>
<dbReference type="Proteomes" id="UP000646484">
    <property type="component" value="Unassembled WGS sequence"/>
</dbReference>
<feature type="chain" id="PRO_5047248695" description="Beta-lactamase-inhibitor-like PepSY-like domain-containing protein" evidence="1">
    <location>
        <begin position="25"/>
        <end position="122"/>
    </location>
</feature>
<keyword evidence="3" id="KW-1185">Reference proteome</keyword>
<keyword evidence="1" id="KW-0732">Signal</keyword>
<gene>
    <name evidence="2" type="ORF">H8S64_01635</name>
</gene>
<evidence type="ECO:0008006" key="4">
    <source>
        <dbReference type="Google" id="ProtNLM"/>
    </source>
</evidence>
<dbReference type="SUPFAM" id="SSF160574">
    <property type="entry name" value="BT0923-like"/>
    <property type="match status" value="1"/>
</dbReference>
<evidence type="ECO:0000313" key="2">
    <source>
        <dbReference type="EMBL" id="MBC5619794.1"/>
    </source>
</evidence>
<evidence type="ECO:0000256" key="1">
    <source>
        <dbReference type="SAM" id="SignalP"/>
    </source>
</evidence>
<dbReference type="EMBL" id="JACOOH010000001">
    <property type="protein sequence ID" value="MBC5619794.1"/>
    <property type="molecule type" value="Genomic_DNA"/>
</dbReference>
<evidence type="ECO:0000313" key="3">
    <source>
        <dbReference type="Proteomes" id="UP000646484"/>
    </source>
</evidence>
<sequence length="122" mass="13482">MKNLVKCFIVVAVVVTGMANTVTAKSNNLQVCDTIIPDTTKKEVALTSMLNMSGLETTWTKIDVADLPKAVVDAVSKKYEGYTIDEAYKGDDDQYKLVIKKEDAKLVVIFDKDGKFIEELEA</sequence>
<protein>
    <recommendedName>
        <fullName evidence="4">Beta-lactamase-inhibitor-like PepSY-like domain-containing protein</fullName>
    </recommendedName>
</protein>
<accession>A0ABR7CVT8</accession>
<dbReference type="RefSeq" id="WP_186974681.1">
    <property type="nucleotide sequence ID" value="NZ_JACOOH010000001.1"/>
</dbReference>
<comment type="caution">
    <text evidence="2">The sequence shown here is derived from an EMBL/GenBank/DDBJ whole genome shotgun (WGS) entry which is preliminary data.</text>
</comment>
<feature type="signal peptide" evidence="1">
    <location>
        <begin position="1"/>
        <end position="24"/>
    </location>
</feature>
<organism evidence="2 3">
    <name type="scientific">Butyricimonas hominis</name>
    <dbReference type="NCBI Taxonomy" id="2763032"/>
    <lineage>
        <taxon>Bacteria</taxon>
        <taxon>Pseudomonadati</taxon>
        <taxon>Bacteroidota</taxon>
        <taxon>Bacteroidia</taxon>
        <taxon>Bacteroidales</taxon>
        <taxon>Odoribacteraceae</taxon>
        <taxon>Butyricimonas</taxon>
    </lineage>
</organism>
<name>A0ABR7CVT8_9BACT</name>
<reference evidence="2 3" key="1">
    <citation type="submission" date="2020-08" db="EMBL/GenBank/DDBJ databases">
        <title>Genome public.</title>
        <authorList>
            <person name="Liu C."/>
            <person name="Sun Q."/>
        </authorList>
    </citation>
    <scope>NUCLEOTIDE SEQUENCE [LARGE SCALE GENOMIC DNA]</scope>
    <source>
        <strain evidence="2 3">NSJ-56</strain>
    </source>
</reference>